<accession>G9PEH8</accession>
<dbReference type="Gene3D" id="1.10.3720.10">
    <property type="entry name" value="MetI-like"/>
    <property type="match status" value="1"/>
</dbReference>
<keyword evidence="5 7" id="KW-1133">Transmembrane helix</keyword>
<keyword evidence="6 7" id="KW-0472">Membrane</keyword>
<feature type="domain" description="ABC transmembrane type-1" evidence="8">
    <location>
        <begin position="1"/>
        <end position="134"/>
    </location>
</feature>
<dbReference type="InterPro" id="IPR000515">
    <property type="entry name" value="MetI-like"/>
</dbReference>
<dbReference type="GO" id="GO:0005886">
    <property type="term" value="C:plasma membrane"/>
    <property type="evidence" value="ECO:0007669"/>
    <property type="project" value="UniProtKB-SubCell"/>
</dbReference>
<evidence type="ECO:0000256" key="3">
    <source>
        <dbReference type="ARBA" id="ARBA00022475"/>
    </source>
</evidence>
<feature type="transmembrane region" description="Helical" evidence="7">
    <location>
        <begin position="6"/>
        <end position="30"/>
    </location>
</feature>
<keyword evidence="2 7" id="KW-0813">Transport</keyword>
<evidence type="ECO:0000259" key="8">
    <source>
        <dbReference type="PROSITE" id="PS50928"/>
    </source>
</evidence>
<evidence type="ECO:0000313" key="9">
    <source>
        <dbReference type="EMBL" id="EHM88854.1"/>
    </source>
</evidence>
<dbReference type="InterPro" id="IPR051393">
    <property type="entry name" value="ABC_transporter_permease"/>
</dbReference>
<dbReference type="PANTHER" id="PTHR30193">
    <property type="entry name" value="ABC TRANSPORTER PERMEASE PROTEIN"/>
    <property type="match status" value="1"/>
</dbReference>
<dbReference type="EMBL" id="ACRN01000003">
    <property type="protein sequence ID" value="EHM88854.1"/>
    <property type="molecule type" value="Genomic_DNA"/>
</dbReference>
<protein>
    <recommendedName>
        <fullName evidence="8">ABC transmembrane type-1 domain-containing protein</fullName>
    </recommendedName>
</protein>
<dbReference type="HOGENOM" id="CLU_016047_15_1_11"/>
<gene>
    <name evidence="9" type="ORF">HMPREF0045_00652</name>
</gene>
<dbReference type="GO" id="GO:0055085">
    <property type="term" value="P:transmembrane transport"/>
    <property type="evidence" value="ECO:0007669"/>
    <property type="project" value="InterPro"/>
</dbReference>
<evidence type="ECO:0000256" key="7">
    <source>
        <dbReference type="RuleBase" id="RU363032"/>
    </source>
</evidence>
<keyword evidence="10" id="KW-1185">Reference proteome</keyword>
<dbReference type="eggNOG" id="COG1175">
    <property type="taxonomic scope" value="Bacteria"/>
</dbReference>
<name>G9PEH8_9ACTO</name>
<dbReference type="AlphaFoldDB" id="G9PEH8"/>
<evidence type="ECO:0000313" key="10">
    <source>
        <dbReference type="Proteomes" id="UP000003822"/>
    </source>
</evidence>
<dbReference type="Pfam" id="PF00528">
    <property type="entry name" value="BPD_transp_1"/>
    <property type="match status" value="1"/>
</dbReference>
<evidence type="ECO:0000256" key="5">
    <source>
        <dbReference type="ARBA" id="ARBA00022989"/>
    </source>
</evidence>
<dbReference type="Proteomes" id="UP000003822">
    <property type="component" value="Unassembled WGS sequence"/>
</dbReference>
<reference evidence="9 10" key="1">
    <citation type="submission" date="2011-10" db="EMBL/GenBank/DDBJ databases">
        <title>The Genome Sequence of Actinomyces graevenitzii C83.</title>
        <authorList>
            <consortium name="The Broad Institute Genome Sequencing Platform"/>
            <consortium name="The Broad Institute Genome Sequencing Center for Infectious Disease"/>
            <person name="Earl A."/>
            <person name="Ward D."/>
            <person name="Feldgarden M."/>
            <person name="Gevers D."/>
            <person name="Sibley C.D."/>
            <person name="Field T.R."/>
            <person name="Grinwis M."/>
            <person name="Eshaghurshan C.S."/>
            <person name="Surette M.G."/>
            <person name="Young S.K."/>
            <person name="Zeng Q."/>
            <person name="Gargeya S."/>
            <person name="Fitzgerald M."/>
            <person name="Haas B."/>
            <person name="Abouelleil A."/>
            <person name="Alvarado L."/>
            <person name="Arachchi H.M."/>
            <person name="Berlin A."/>
            <person name="Brown A."/>
            <person name="Chapman S.B."/>
            <person name="Chen Z."/>
            <person name="Dunbar C."/>
            <person name="Freedman E."/>
            <person name="Gearin G."/>
            <person name="Goldberg J."/>
            <person name="Griggs A."/>
            <person name="Gujja S."/>
            <person name="Heiman D."/>
            <person name="Howarth C."/>
            <person name="Larson L."/>
            <person name="Lui A."/>
            <person name="MacDonald P.J.P."/>
            <person name="Montmayeur A."/>
            <person name="Murphy C."/>
            <person name="Neiman D."/>
            <person name="Pearson M."/>
            <person name="Priest M."/>
            <person name="Roberts A."/>
            <person name="Saif S."/>
            <person name="Shea T."/>
            <person name="Shenoy N."/>
            <person name="Sisk P."/>
            <person name="Stolte C."/>
            <person name="Sykes S."/>
            <person name="Wortman J."/>
            <person name="Nusbaum C."/>
            <person name="Birren B."/>
        </authorList>
    </citation>
    <scope>NUCLEOTIDE SEQUENCE [LARGE SCALE GENOMIC DNA]</scope>
    <source>
        <strain evidence="9 10">C83</strain>
    </source>
</reference>
<comment type="similarity">
    <text evidence="7">Belongs to the binding-protein-dependent transport system permease family.</text>
</comment>
<comment type="subcellular location">
    <subcellularLocation>
        <location evidence="1 7">Cell membrane</location>
        <topology evidence="1 7">Multi-pass membrane protein</topology>
    </subcellularLocation>
</comment>
<evidence type="ECO:0000256" key="1">
    <source>
        <dbReference type="ARBA" id="ARBA00004651"/>
    </source>
</evidence>
<evidence type="ECO:0000256" key="4">
    <source>
        <dbReference type="ARBA" id="ARBA00022692"/>
    </source>
</evidence>
<dbReference type="RefSeq" id="WP_005985482.1">
    <property type="nucleotide sequence ID" value="NZ_JH470338.1"/>
</dbReference>
<dbReference type="SUPFAM" id="SSF161098">
    <property type="entry name" value="MetI-like"/>
    <property type="match status" value="1"/>
</dbReference>
<dbReference type="CDD" id="cd06261">
    <property type="entry name" value="TM_PBP2"/>
    <property type="match status" value="1"/>
</dbReference>
<evidence type="ECO:0000256" key="6">
    <source>
        <dbReference type="ARBA" id="ARBA00023136"/>
    </source>
</evidence>
<keyword evidence="3" id="KW-1003">Cell membrane</keyword>
<dbReference type="PANTHER" id="PTHR30193:SF37">
    <property type="entry name" value="INNER MEMBRANE ABC TRANSPORTER PERMEASE PROTEIN YCJO"/>
    <property type="match status" value="1"/>
</dbReference>
<dbReference type="STRING" id="435830.HMPREF0045_00652"/>
<evidence type="ECO:0000256" key="2">
    <source>
        <dbReference type="ARBA" id="ARBA00022448"/>
    </source>
</evidence>
<keyword evidence="4 7" id="KW-0812">Transmembrane</keyword>
<dbReference type="InterPro" id="IPR035906">
    <property type="entry name" value="MetI-like_sf"/>
</dbReference>
<proteinExistence type="inferred from homology"/>
<organism evidence="9 10">
    <name type="scientific">Actinomyces graevenitzii C83</name>
    <dbReference type="NCBI Taxonomy" id="435830"/>
    <lineage>
        <taxon>Bacteria</taxon>
        <taxon>Bacillati</taxon>
        <taxon>Actinomycetota</taxon>
        <taxon>Actinomycetes</taxon>
        <taxon>Actinomycetales</taxon>
        <taxon>Actinomycetaceae</taxon>
        <taxon>Actinomyces</taxon>
    </lineage>
</organism>
<dbReference type="OrthoDB" id="3265694at2"/>
<dbReference type="PATRIC" id="fig|435830.3.peg.624"/>
<comment type="caution">
    <text evidence="9">The sequence shown here is derived from an EMBL/GenBank/DDBJ whole genome shotgun (WGS) entry which is preliminary data.</text>
</comment>
<dbReference type="PROSITE" id="PS50928">
    <property type="entry name" value="ABC_TM1"/>
    <property type="match status" value="1"/>
</dbReference>
<sequence length="145" mass="15794">MKSRFALAVVIFYGIWSSIGFNVIILSAGLKSIPHELYEAAAIDGAGRVKQFTAITIPLLTPSIFLLAIVTTIGGLQLFDSLFAIVGTANPAMKDTRSLVYLFYNTAFENNDKGGAAAIAVIILVMVALVTLFQFVMQKKWVRYV</sequence>
<feature type="transmembrane region" description="Helical" evidence="7">
    <location>
        <begin position="115"/>
        <end position="136"/>
    </location>
</feature>